<reference evidence="2" key="1">
    <citation type="submission" date="2018-05" db="EMBL/GenBank/DDBJ databases">
        <authorList>
            <person name="Lanie J.A."/>
            <person name="Ng W.-L."/>
            <person name="Kazmierczak K.M."/>
            <person name="Andrzejewski T.M."/>
            <person name="Davidsen T.M."/>
            <person name="Wayne K.J."/>
            <person name="Tettelin H."/>
            <person name="Glass J.I."/>
            <person name="Rusch D."/>
            <person name="Podicherti R."/>
            <person name="Tsui H.-C.T."/>
            <person name="Winkler M.E."/>
        </authorList>
    </citation>
    <scope>NUCLEOTIDE SEQUENCE</scope>
</reference>
<dbReference type="InterPro" id="IPR025286">
    <property type="entry name" value="MOFRL_assoc_dom"/>
</dbReference>
<sequence length="61" mass="6317">VEANTRGEHARAIFNAGLAAAEPGLCVHRALSIADDVLQCGTLHLPLDSISRLRVIGAGKA</sequence>
<organism evidence="2">
    <name type="scientific">marine metagenome</name>
    <dbReference type="NCBI Taxonomy" id="408172"/>
    <lineage>
        <taxon>unclassified sequences</taxon>
        <taxon>metagenomes</taxon>
        <taxon>ecological metagenomes</taxon>
    </lineage>
</organism>
<evidence type="ECO:0000313" key="2">
    <source>
        <dbReference type="EMBL" id="SVE58653.1"/>
    </source>
</evidence>
<accession>A0A383EQB6</accession>
<feature type="non-terminal residue" evidence="2">
    <location>
        <position position="1"/>
    </location>
</feature>
<dbReference type="Pfam" id="PF13660">
    <property type="entry name" value="DUF4147"/>
    <property type="match status" value="1"/>
</dbReference>
<name>A0A383EQB6_9ZZZZ</name>
<gene>
    <name evidence="2" type="ORF">METZ01_LOCUS511507</name>
</gene>
<protein>
    <recommendedName>
        <fullName evidence="1">MOFRL-associated domain-containing protein</fullName>
    </recommendedName>
</protein>
<dbReference type="AlphaFoldDB" id="A0A383EQB6"/>
<feature type="domain" description="MOFRL-associated" evidence="1">
    <location>
        <begin position="9"/>
        <end position="61"/>
    </location>
</feature>
<dbReference type="EMBL" id="UINC01227672">
    <property type="protein sequence ID" value="SVE58653.1"/>
    <property type="molecule type" value="Genomic_DNA"/>
</dbReference>
<evidence type="ECO:0000259" key="1">
    <source>
        <dbReference type="Pfam" id="PF13660"/>
    </source>
</evidence>
<proteinExistence type="predicted"/>
<feature type="non-terminal residue" evidence="2">
    <location>
        <position position="61"/>
    </location>
</feature>